<feature type="transmembrane region" description="Helical" evidence="9">
    <location>
        <begin position="189"/>
        <end position="211"/>
    </location>
</feature>
<dbReference type="CDD" id="cd06261">
    <property type="entry name" value="TM_PBP2"/>
    <property type="match status" value="1"/>
</dbReference>
<evidence type="ECO:0000313" key="11">
    <source>
        <dbReference type="EMBL" id="TYZ27934.1"/>
    </source>
</evidence>
<dbReference type="GO" id="GO:0022857">
    <property type="term" value="F:transmembrane transporter activity"/>
    <property type="evidence" value="ECO:0007669"/>
    <property type="project" value="InterPro"/>
</dbReference>
<dbReference type="InterPro" id="IPR010065">
    <property type="entry name" value="AA_ABC_transptr_permease_3TM"/>
</dbReference>
<dbReference type="PROSITE" id="PS50928">
    <property type="entry name" value="ABC_TM1"/>
    <property type="match status" value="1"/>
</dbReference>
<evidence type="ECO:0000256" key="1">
    <source>
        <dbReference type="ARBA" id="ARBA00004651"/>
    </source>
</evidence>
<dbReference type="SUPFAM" id="SSF161098">
    <property type="entry name" value="MetI-like"/>
    <property type="match status" value="1"/>
</dbReference>
<dbReference type="RefSeq" id="WP_149189425.1">
    <property type="nucleotide sequence ID" value="NZ_VTOZ01000020.1"/>
</dbReference>
<evidence type="ECO:0000256" key="6">
    <source>
        <dbReference type="ARBA" id="ARBA00022970"/>
    </source>
</evidence>
<comment type="caution">
    <text evidence="11">The sequence shown here is derived from an EMBL/GenBank/DDBJ whole genome shotgun (WGS) entry which is preliminary data.</text>
</comment>
<keyword evidence="8 9" id="KW-0472">Membrane</keyword>
<accession>A0A5D6WNK2</accession>
<comment type="subcellular location">
    <subcellularLocation>
        <location evidence="1 9">Cell membrane</location>
        <topology evidence="1 9">Multi-pass membrane protein</topology>
    </subcellularLocation>
</comment>
<dbReference type="Pfam" id="PF00528">
    <property type="entry name" value="BPD_transp_1"/>
    <property type="match status" value="1"/>
</dbReference>
<dbReference type="GO" id="GO:0043190">
    <property type="term" value="C:ATP-binding cassette (ABC) transporter complex"/>
    <property type="evidence" value="ECO:0007669"/>
    <property type="project" value="InterPro"/>
</dbReference>
<comment type="similarity">
    <text evidence="2">Belongs to the binding-protein-dependent transport system permease family. HisMQ subfamily.</text>
</comment>
<feature type="domain" description="ABC transmembrane type-1" evidence="10">
    <location>
        <begin position="19"/>
        <end position="208"/>
    </location>
</feature>
<dbReference type="AlphaFoldDB" id="A0A5D6WNK2"/>
<evidence type="ECO:0000256" key="8">
    <source>
        <dbReference type="ARBA" id="ARBA00023136"/>
    </source>
</evidence>
<keyword evidence="3 9" id="KW-0813">Transport</keyword>
<dbReference type="InterPro" id="IPR035906">
    <property type="entry name" value="MetI-like_sf"/>
</dbReference>
<gene>
    <name evidence="11" type="ORF">FZ041_09825</name>
</gene>
<evidence type="ECO:0000256" key="2">
    <source>
        <dbReference type="ARBA" id="ARBA00010072"/>
    </source>
</evidence>
<dbReference type="FunFam" id="1.10.3720.10:FF:000033">
    <property type="entry name" value="Polar amino acid ABC transporter permease"/>
    <property type="match status" value="1"/>
</dbReference>
<dbReference type="InterPro" id="IPR000515">
    <property type="entry name" value="MetI-like"/>
</dbReference>
<feature type="transmembrane region" description="Helical" evidence="9">
    <location>
        <begin position="12"/>
        <end position="41"/>
    </location>
</feature>
<protein>
    <submittedName>
        <fullName evidence="11">Amino acid ABC transporter permease</fullName>
    </submittedName>
</protein>
<dbReference type="InterPro" id="IPR043429">
    <property type="entry name" value="ArtM/GltK/GlnP/TcyL/YhdX-like"/>
</dbReference>
<dbReference type="EMBL" id="VTOZ01000020">
    <property type="protein sequence ID" value="TYZ27934.1"/>
    <property type="molecule type" value="Genomic_DNA"/>
</dbReference>
<evidence type="ECO:0000256" key="3">
    <source>
        <dbReference type="ARBA" id="ARBA00022448"/>
    </source>
</evidence>
<keyword evidence="6" id="KW-0029">Amino-acid transport</keyword>
<reference evidence="11 12" key="1">
    <citation type="submission" date="2019-08" db="EMBL/GenBank/DDBJ databases">
        <title>Selenomonas sp. mPRGC5 and Selenomonas sp. mPRGC8 isolated from ruminal fluid of dairy goat (Capra hircus).</title>
        <authorList>
            <person name="Poothong S."/>
            <person name="Nuengjamnong C."/>
            <person name="Tanasupawat S."/>
        </authorList>
    </citation>
    <scope>NUCLEOTIDE SEQUENCE [LARGE SCALE GENOMIC DNA]</scope>
    <source>
        <strain evidence="12">mPRGC8</strain>
    </source>
</reference>
<keyword evidence="7 9" id="KW-1133">Transmembrane helix</keyword>
<keyword evidence="4" id="KW-1003">Cell membrane</keyword>
<evidence type="ECO:0000256" key="4">
    <source>
        <dbReference type="ARBA" id="ARBA00022475"/>
    </source>
</evidence>
<dbReference type="Proteomes" id="UP000322783">
    <property type="component" value="Unassembled WGS sequence"/>
</dbReference>
<sequence length="221" mass="24711">MDFNFQLVQDSLPLLLMGAAITVKITALSVIVGIIIGLFMGIARIVNIRIFRIIAAVYVDFFRGTPLLVQIFLVYFALPLLTGQRSDPYVAAISACGLNSGAYVTEIFRSGIQSIDKGQMEAGRSLGMTWAQTMRYIIIPQAFKRVIPQLGNEFIALLKDSSLVSVIGFEELTRRGQLIIAKTYASVEIWTCVAIIYLIMTLSISRFVAYLEWRFKTDDKH</sequence>
<feature type="transmembrane region" description="Helical" evidence="9">
    <location>
        <begin position="53"/>
        <end position="77"/>
    </location>
</feature>
<dbReference type="PANTHER" id="PTHR30614">
    <property type="entry name" value="MEMBRANE COMPONENT OF AMINO ACID ABC TRANSPORTER"/>
    <property type="match status" value="1"/>
</dbReference>
<dbReference type="Gene3D" id="1.10.3720.10">
    <property type="entry name" value="MetI-like"/>
    <property type="match status" value="1"/>
</dbReference>
<evidence type="ECO:0000313" key="12">
    <source>
        <dbReference type="Proteomes" id="UP000322783"/>
    </source>
</evidence>
<evidence type="ECO:0000256" key="7">
    <source>
        <dbReference type="ARBA" id="ARBA00022989"/>
    </source>
</evidence>
<evidence type="ECO:0000256" key="5">
    <source>
        <dbReference type="ARBA" id="ARBA00022692"/>
    </source>
</evidence>
<keyword evidence="5 9" id="KW-0812">Transmembrane</keyword>
<evidence type="ECO:0000259" key="10">
    <source>
        <dbReference type="PROSITE" id="PS50928"/>
    </source>
</evidence>
<proteinExistence type="inferred from homology"/>
<organism evidence="11 12">
    <name type="scientific">Selenomonas caprae</name>
    <dbReference type="NCBI Taxonomy" id="2606905"/>
    <lineage>
        <taxon>Bacteria</taxon>
        <taxon>Bacillati</taxon>
        <taxon>Bacillota</taxon>
        <taxon>Negativicutes</taxon>
        <taxon>Selenomonadales</taxon>
        <taxon>Selenomonadaceae</taxon>
        <taxon>Selenomonas</taxon>
    </lineage>
</organism>
<dbReference type="GO" id="GO:0006865">
    <property type="term" value="P:amino acid transport"/>
    <property type="evidence" value="ECO:0007669"/>
    <property type="project" value="UniProtKB-KW"/>
</dbReference>
<dbReference type="NCBIfam" id="TIGR01726">
    <property type="entry name" value="HEQRo_perm_3TM"/>
    <property type="match status" value="1"/>
</dbReference>
<keyword evidence="12" id="KW-1185">Reference proteome</keyword>
<dbReference type="PANTHER" id="PTHR30614:SF20">
    <property type="entry name" value="GLUTAMINE TRANSPORT SYSTEM PERMEASE PROTEIN GLNP"/>
    <property type="match status" value="1"/>
</dbReference>
<name>A0A5D6WNK2_9FIRM</name>
<evidence type="ECO:0000256" key="9">
    <source>
        <dbReference type="RuleBase" id="RU363032"/>
    </source>
</evidence>